<proteinExistence type="predicted"/>
<dbReference type="SUPFAM" id="SSF55136">
    <property type="entry name" value="Probable bacterial effector-binding domain"/>
    <property type="match status" value="1"/>
</dbReference>
<dbReference type="SMART" id="SM00871">
    <property type="entry name" value="AraC_E_bind"/>
    <property type="match status" value="1"/>
</dbReference>
<dbReference type="Pfam" id="PF06445">
    <property type="entry name" value="GyrI-like"/>
    <property type="match status" value="1"/>
</dbReference>
<evidence type="ECO:0000259" key="1">
    <source>
        <dbReference type="SMART" id="SM00871"/>
    </source>
</evidence>
<keyword evidence="3" id="KW-1185">Reference proteome</keyword>
<dbReference type="InterPro" id="IPR010499">
    <property type="entry name" value="AraC_E-bd"/>
</dbReference>
<dbReference type="Proteomes" id="UP000664109">
    <property type="component" value="Unassembled WGS sequence"/>
</dbReference>
<organism evidence="2 3">
    <name type="scientific">Streptomyces zhihengii</name>
    <dbReference type="NCBI Taxonomy" id="1818004"/>
    <lineage>
        <taxon>Bacteria</taxon>
        <taxon>Bacillati</taxon>
        <taxon>Actinomycetota</taxon>
        <taxon>Actinomycetes</taxon>
        <taxon>Kitasatosporales</taxon>
        <taxon>Streptomycetaceae</taxon>
        <taxon>Streptomyces</taxon>
    </lineage>
</organism>
<dbReference type="EMBL" id="JAFEJA010000001">
    <property type="protein sequence ID" value="MBM9619969.1"/>
    <property type="molecule type" value="Genomic_DNA"/>
</dbReference>
<feature type="domain" description="AraC effector-binding" evidence="1">
    <location>
        <begin position="8"/>
        <end position="168"/>
    </location>
</feature>
<dbReference type="RefSeq" id="WP_205374017.1">
    <property type="nucleotide sequence ID" value="NZ_JAFEJA010000001.1"/>
</dbReference>
<dbReference type="InterPro" id="IPR011256">
    <property type="entry name" value="Reg_factor_effector_dom_sf"/>
</dbReference>
<protein>
    <submittedName>
        <fullName evidence="2">GyrI-like domain-containing protein</fullName>
    </submittedName>
</protein>
<evidence type="ECO:0000313" key="3">
    <source>
        <dbReference type="Proteomes" id="UP000664109"/>
    </source>
</evidence>
<accession>A0ABS2URB2</accession>
<sequence>MNRQTPGISPSIVTRDEQVYAYIRGSVRMDEFAVLADRLPELVGWLAGRGTPFAGAPFFRYNALDMDAESVVEAGVPVTVTPEPEGDIGIGVLPAGRYVTVTHLGHPDELFDVVTRLREWARHEGLEWDMTEVGGVEHWACRLESYLTDPRVEPDPSKWEVELAFRLAD</sequence>
<name>A0ABS2URB2_9ACTN</name>
<evidence type="ECO:0000313" key="2">
    <source>
        <dbReference type="EMBL" id="MBM9619969.1"/>
    </source>
</evidence>
<dbReference type="InterPro" id="IPR029442">
    <property type="entry name" value="GyrI-like"/>
</dbReference>
<comment type="caution">
    <text evidence="2">The sequence shown here is derived from an EMBL/GenBank/DDBJ whole genome shotgun (WGS) entry which is preliminary data.</text>
</comment>
<gene>
    <name evidence="2" type="ORF">JE024_14735</name>
</gene>
<dbReference type="Gene3D" id="3.20.80.10">
    <property type="entry name" value="Regulatory factor, effector binding domain"/>
    <property type="match status" value="1"/>
</dbReference>
<reference evidence="2 3" key="1">
    <citation type="journal article" date="2016" name="Arch. Microbiol.">
        <title>Streptomyces zhihengii sp. nov., isolated from rhizospheric soil of Psammosilene tunicoides.</title>
        <authorList>
            <person name="Huang M.J."/>
            <person name="Fei J.J."/>
            <person name="Salam N."/>
            <person name="Kim C.J."/>
            <person name="Hozzein W.N."/>
            <person name="Xiao M."/>
            <person name="Huang H.Q."/>
            <person name="Li W.J."/>
        </authorList>
    </citation>
    <scope>NUCLEOTIDE SEQUENCE [LARGE SCALE GENOMIC DNA]</scope>
    <source>
        <strain evidence="2 3">YIM T102</strain>
    </source>
</reference>